<dbReference type="EMBL" id="CP035493">
    <property type="protein sequence ID" value="QAY70786.1"/>
    <property type="molecule type" value="Genomic_DNA"/>
</dbReference>
<dbReference type="AlphaFoldDB" id="A0A4P6F5V7"/>
<evidence type="ECO:0008006" key="5">
    <source>
        <dbReference type="Google" id="ProtNLM"/>
    </source>
</evidence>
<evidence type="ECO:0000313" key="4">
    <source>
        <dbReference type="Proteomes" id="UP000292118"/>
    </source>
</evidence>
<dbReference type="RefSeq" id="WP_129188874.1">
    <property type="nucleotide sequence ID" value="NZ_CP035493.1"/>
</dbReference>
<keyword evidence="4" id="KW-1185">Reference proteome</keyword>
<evidence type="ECO:0000256" key="1">
    <source>
        <dbReference type="SAM" id="MobiDB-lite"/>
    </source>
</evidence>
<keyword evidence="2" id="KW-0472">Membrane</keyword>
<proteinExistence type="predicted"/>
<evidence type="ECO:0000256" key="2">
    <source>
        <dbReference type="SAM" id="Phobius"/>
    </source>
</evidence>
<protein>
    <recommendedName>
        <fullName evidence="5">Transmembrane protein</fullName>
    </recommendedName>
</protein>
<keyword evidence="2" id="KW-0812">Transmembrane</keyword>
<sequence length="233" mass="25476">MSAPVPRRGWRTTLRENALSLMFAALFLGSLLGQALAGCARFNREQVDAGVAPVSLGRYVTSSAFGVDVLENWQSEFLQFLLFILATVWLVQRGSPESKPLGRAGRESDAQQQMGVHAGPAAPRAARARGWRRTLYAHSLGLAMGTVFLLSWAGQSVAGAVAYSQEQVRDGQDPVSWAEYVRLPDFWDRTLQNWQSEFLAVLAMVILTVYLRERGSPESKPVGAPHDSTGVEG</sequence>
<dbReference type="InterPro" id="IPR046657">
    <property type="entry name" value="DUF6766"/>
</dbReference>
<dbReference type="OrthoDB" id="187863at2"/>
<accession>A0A4P6F5V7</accession>
<feature type="region of interest" description="Disordered" evidence="1">
    <location>
        <begin position="99"/>
        <end position="123"/>
    </location>
</feature>
<dbReference type="Proteomes" id="UP000292118">
    <property type="component" value="Chromosome"/>
</dbReference>
<organism evidence="3 4">
    <name type="scientific">Xylanimonas protaetiae</name>
    <dbReference type="NCBI Taxonomy" id="2509457"/>
    <lineage>
        <taxon>Bacteria</taxon>
        <taxon>Bacillati</taxon>
        <taxon>Actinomycetota</taxon>
        <taxon>Actinomycetes</taxon>
        <taxon>Micrococcales</taxon>
        <taxon>Promicromonosporaceae</taxon>
        <taxon>Xylanimonas</taxon>
    </lineage>
</organism>
<feature type="transmembrane region" description="Helical" evidence="2">
    <location>
        <begin position="194"/>
        <end position="211"/>
    </location>
</feature>
<dbReference type="Pfam" id="PF20554">
    <property type="entry name" value="DUF6766"/>
    <property type="match status" value="1"/>
</dbReference>
<evidence type="ECO:0000313" key="3">
    <source>
        <dbReference type="EMBL" id="QAY70786.1"/>
    </source>
</evidence>
<feature type="transmembrane region" description="Helical" evidence="2">
    <location>
        <begin position="134"/>
        <end position="154"/>
    </location>
</feature>
<dbReference type="KEGG" id="xya:ET471_12770"/>
<reference evidence="3 4" key="1">
    <citation type="submission" date="2019-01" db="EMBL/GenBank/DDBJ databases">
        <title>Genome sequencing of strain FW10M-9.</title>
        <authorList>
            <person name="Heo J."/>
            <person name="Kim S.-J."/>
            <person name="Kim J.-S."/>
            <person name="Hong S.-B."/>
            <person name="Kwon S.-W."/>
        </authorList>
    </citation>
    <scope>NUCLEOTIDE SEQUENCE [LARGE SCALE GENOMIC DNA]</scope>
    <source>
        <strain evidence="3 4">FW10M-9</strain>
    </source>
</reference>
<gene>
    <name evidence="3" type="ORF">ET471_12770</name>
</gene>
<name>A0A4P6F5V7_9MICO</name>
<keyword evidence="2" id="KW-1133">Transmembrane helix</keyword>